<dbReference type="AlphaFoldDB" id="A0A8D3BTB3"/>
<evidence type="ECO:0000256" key="2">
    <source>
        <dbReference type="ARBA" id="ARBA00022692"/>
    </source>
</evidence>
<evidence type="ECO:0000256" key="1">
    <source>
        <dbReference type="ARBA" id="ARBA00004370"/>
    </source>
</evidence>
<dbReference type="GO" id="GO:0005886">
    <property type="term" value="C:plasma membrane"/>
    <property type="evidence" value="ECO:0007669"/>
    <property type="project" value="TreeGrafter"/>
</dbReference>
<name>A0A8D3BTB3_SCOMX</name>
<proteinExistence type="predicted"/>
<dbReference type="InterPro" id="IPR036179">
    <property type="entry name" value="Ig-like_dom_sf"/>
</dbReference>
<dbReference type="PANTHER" id="PTHR11860">
    <property type="entry name" value="POLYMERIC-IMMUNOGLOBULIN RECEPTOR"/>
    <property type="match status" value="1"/>
</dbReference>
<comment type="subcellular location">
    <subcellularLocation>
        <location evidence="1">Membrane</location>
    </subcellularLocation>
</comment>
<dbReference type="InterPro" id="IPR050671">
    <property type="entry name" value="CD300_family_receptors"/>
</dbReference>
<accession>A0A8D3BTB3</accession>
<feature type="domain" description="Immunoglobulin V-set" evidence="4">
    <location>
        <begin position="15"/>
        <end position="98"/>
    </location>
</feature>
<dbReference type="InterPro" id="IPR013106">
    <property type="entry name" value="Ig_V-set"/>
</dbReference>
<evidence type="ECO:0000313" key="6">
    <source>
        <dbReference type="Proteomes" id="UP000694558"/>
    </source>
</evidence>
<reference evidence="5" key="2">
    <citation type="submission" date="2025-08" db="UniProtKB">
        <authorList>
            <consortium name="Ensembl"/>
        </authorList>
    </citation>
    <scope>IDENTIFICATION</scope>
</reference>
<sequence length="119" mass="13636">LFLPPHSSSCNIYVVINSEFILSCKYDTNHFLFNKKYWCRGDSRGTCEILADSEHVKKTSGRFLVLDARRKGLFVKVTGLQLDDTGVYWVGIDKIYADIMTSVNVFITEGKRYTNLIND</sequence>
<dbReference type="SUPFAM" id="SSF48726">
    <property type="entry name" value="Immunoglobulin"/>
    <property type="match status" value="1"/>
</dbReference>
<keyword evidence="2" id="KW-0812">Transmembrane</keyword>
<evidence type="ECO:0000256" key="3">
    <source>
        <dbReference type="ARBA" id="ARBA00023136"/>
    </source>
</evidence>
<dbReference type="GeneTree" id="ENSGT00990000203957"/>
<dbReference type="Proteomes" id="UP000694558">
    <property type="component" value="Chromosome 11"/>
</dbReference>
<keyword evidence="3" id="KW-0472">Membrane</keyword>
<evidence type="ECO:0000259" key="4">
    <source>
        <dbReference type="Pfam" id="PF07686"/>
    </source>
</evidence>
<evidence type="ECO:0000313" key="5">
    <source>
        <dbReference type="Ensembl" id="ENSSMAP00000038271.1"/>
    </source>
</evidence>
<dbReference type="Pfam" id="PF07686">
    <property type="entry name" value="V-set"/>
    <property type="match status" value="1"/>
</dbReference>
<dbReference type="PANTHER" id="PTHR11860:SF96">
    <property type="match status" value="1"/>
</dbReference>
<dbReference type="Gene3D" id="2.60.40.10">
    <property type="entry name" value="Immunoglobulins"/>
    <property type="match status" value="1"/>
</dbReference>
<organism evidence="5 6">
    <name type="scientific">Scophthalmus maximus</name>
    <name type="common">Turbot</name>
    <name type="synonym">Psetta maxima</name>
    <dbReference type="NCBI Taxonomy" id="52904"/>
    <lineage>
        <taxon>Eukaryota</taxon>
        <taxon>Metazoa</taxon>
        <taxon>Chordata</taxon>
        <taxon>Craniata</taxon>
        <taxon>Vertebrata</taxon>
        <taxon>Euteleostomi</taxon>
        <taxon>Actinopterygii</taxon>
        <taxon>Neopterygii</taxon>
        <taxon>Teleostei</taxon>
        <taxon>Neoteleostei</taxon>
        <taxon>Acanthomorphata</taxon>
        <taxon>Carangaria</taxon>
        <taxon>Pleuronectiformes</taxon>
        <taxon>Pleuronectoidei</taxon>
        <taxon>Scophthalmidae</taxon>
        <taxon>Scophthalmus</taxon>
    </lineage>
</organism>
<dbReference type="GO" id="GO:0004888">
    <property type="term" value="F:transmembrane signaling receptor activity"/>
    <property type="evidence" value="ECO:0007669"/>
    <property type="project" value="TreeGrafter"/>
</dbReference>
<reference evidence="5" key="1">
    <citation type="submission" date="2023-05" db="EMBL/GenBank/DDBJ databases">
        <title>High-quality long-read genome of Scophthalmus maximus.</title>
        <authorList>
            <person name="Lien S."/>
            <person name="Martinez P."/>
        </authorList>
    </citation>
    <scope>NUCLEOTIDE SEQUENCE [LARGE SCALE GENOMIC DNA]</scope>
</reference>
<protein>
    <recommendedName>
        <fullName evidence="4">Immunoglobulin V-set domain-containing protein</fullName>
    </recommendedName>
</protein>
<dbReference type="InterPro" id="IPR013783">
    <property type="entry name" value="Ig-like_fold"/>
</dbReference>
<dbReference type="Ensembl" id="ENSSMAT00000075057.1">
    <property type="protein sequence ID" value="ENSSMAP00000038271.1"/>
    <property type="gene ID" value="ENSSMAG00000035953.1"/>
</dbReference>